<dbReference type="GO" id="GO:0019941">
    <property type="term" value="P:modification-dependent protein catabolic process"/>
    <property type="evidence" value="ECO:0007669"/>
    <property type="project" value="UniProtKB-UniRule"/>
</dbReference>
<comment type="PTM">
    <text evidence="5">Is modified by deamidation of its C-terminal glutamine to glutamate by the deamidase Dop, a prerequisite to the subsequent pupylation process.</text>
</comment>
<sequence length="118" mass="12978">MENPRSGNHRDGPRTLEQLRGRGRTRLVGSDPDRATVSGEPSGVRVMATKDTGGGQQKATRSTEEVEEQAQEAQASEDLKERHEKLSDDVDDVLDEIDDVLEANAEDFVRSFVQKGGQ</sequence>
<dbReference type="UniPathway" id="UPA00997"/>
<accession>D5ZRI2</accession>
<dbReference type="AlphaFoldDB" id="D5ZRI2"/>
<feature type="region of interest" description="Disordered" evidence="6">
    <location>
        <begin position="1"/>
        <end position="91"/>
    </location>
</feature>
<name>D5ZRI2_STRV1</name>
<evidence type="ECO:0000313" key="7">
    <source>
        <dbReference type="EMBL" id="EFE70489.2"/>
    </source>
</evidence>
<keyword evidence="5" id="KW-0833">Ubl conjugation pathway</keyword>
<evidence type="ECO:0000256" key="3">
    <source>
        <dbReference type="ARBA" id="ARBA00016748"/>
    </source>
</evidence>
<dbReference type="Proteomes" id="UP000003824">
    <property type="component" value="Unassembled WGS sequence"/>
</dbReference>
<dbReference type="EMBL" id="DS999641">
    <property type="protein sequence ID" value="EFE70489.2"/>
    <property type="molecule type" value="Genomic_DNA"/>
</dbReference>
<gene>
    <name evidence="5" type="primary">pup</name>
    <name evidence="7" type="ORF">SSFG_05732</name>
</gene>
<feature type="modified residue" description="Deamidated glutamine" evidence="5">
    <location>
        <position position="118"/>
    </location>
</feature>
<feature type="compositionally biased region" description="Basic and acidic residues" evidence="6">
    <location>
        <begin position="8"/>
        <end position="20"/>
    </location>
</feature>
<comment type="domain">
    <text evidence="5">The N-terminal unstructured half of Pup provides a signal required to initiate unfolding and degradation by the proteasome but is not needed for pupylation, while the C-terminal helical half of Pup interacts with ARC to target proteins to the proteasome.</text>
</comment>
<evidence type="ECO:0000256" key="4">
    <source>
        <dbReference type="ARBA" id="ARBA00032321"/>
    </source>
</evidence>
<dbReference type="GO" id="GO:0070490">
    <property type="term" value="P:protein pupylation"/>
    <property type="evidence" value="ECO:0007669"/>
    <property type="project" value="UniProtKB-UniRule"/>
</dbReference>
<evidence type="ECO:0000256" key="1">
    <source>
        <dbReference type="ARBA" id="ARBA00004707"/>
    </source>
</evidence>
<dbReference type="HAMAP" id="MF_02106">
    <property type="entry name" value="Pup"/>
    <property type="match status" value="1"/>
</dbReference>
<evidence type="ECO:0000256" key="2">
    <source>
        <dbReference type="ARBA" id="ARBA00010616"/>
    </source>
</evidence>
<dbReference type="GO" id="GO:0010498">
    <property type="term" value="P:proteasomal protein catabolic process"/>
    <property type="evidence" value="ECO:0007669"/>
    <property type="project" value="UniProtKB-UniRule"/>
</dbReference>
<comment type="pathway">
    <text evidence="1 5">Protein degradation; proteasomal Pup-dependent pathway.</text>
</comment>
<feature type="compositionally biased region" description="Basic and acidic residues" evidence="6">
    <location>
        <begin position="77"/>
        <end position="88"/>
    </location>
</feature>
<dbReference type="GO" id="GO:0070628">
    <property type="term" value="F:proteasome binding"/>
    <property type="evidence" value="ECO:0007669"/>
    <property type="project" value="UniProtKB-UniRule"/>
</dbReference>
<dbReference type="eggNOG" id="ENOG50333JS">
    <property type="taxonomic scope" value="Bacteria"/>
</dbReference>
<feature type="cross-link" description="Isoglutamyl lysine isopeptide (Gln-Lys) (interchain with K-? in acceptor proteins)" evidence="5">
    <location>
        <position position="118"/>
    </location>
</feature>
<comment type="similarity">
    <text evidence="2 5">Belongs to the prokaryotic ubiquitin-like protein family.</text>
</comment>
<comment type="function">
    <text evidence="5">Protein modifier that is covalently attached to lysine residues of substrate proteins, thereby targeting them for proteasomal degradation. The tagging system is termed pupylation.</text>
</comment>
<organism evidence="7 8">
    <name type="scientific">Streptomyces viridosporus (strain ATCC 14672 / DSM 40746 / JCM 4963 / KCTC 9882 / NRRL B-12104 / FH 1290)</name>
    <name type="common">Streptomyces ghanaensis</name>
    <dbReference type="NCBI Taxonomy" id="566461"/>
    <lineage>
        <taxon>Bacteria</taxon>
        <taxon>Bacillati</taxon>
        <taxon>Actinomycetota</taxon>
        <taxon>Actinomycetes</taxon>
        <taxon>Kitasatosporales</taxon>
        <taxon>Streptomycetaceae</taxon>
        <taxon>Streptomyces</taxon>
    </lineage>
</organism>
<evidence type="ECO:0000313" key="8">
    <source>
        <dbReference type="Proteomes" id="UP000003824"/>
    </source>
</evidence>
<feature type="region of interest" description="ARC ATPase binding" evidence="5">
    <location>
        <begin position="75"/>
        <end position="112"/>
    </location>
</feature>
<proteinExistence type="inferred from homology"/>
<evidence type="ECO:0000256" key="6">
    <source>
        <dbReference type="SAM" id="MobiDB-lite"/>
    </source>
</evidence>
<dbReference type="GO" id="GO:0031386">
    <property type="term" value="F:protein tag activity"/>
    <property type="evidence" value="ECO:0007669"/>
    <property type="project" value="UniProtKB-UniRule"/>
</dbReference>
<dbReference type="InterPro" id="IPR008515">
    <property type="entry name" value="Ubiquitin-like_Pup"/>
</dbReference>
<reference evidence="8" key="1">
    <citation type="submission" date="2008-12" db="EMBL/GenBank/DDBJ databases">
        <title>Annotation of Streptomyces ghanaensis ATCC 14672.</title>
        <authorList>
            <consortium name="The Broad Institute Genome Sequencing Platform"/>
            <consortium name="Broad Institute Microbial Sequencing Center"/>
            <person name="Fischbach M."/>
            <person name="Ward D."/>
            <person name="Young S."/>
            <person name="Kodira C.D."/>
            <person name="Zeng Q."/>
            <person name="Koehrsen M."/>
            <person name="Godfrey P."/>
            <person name="Alvarado L."/>
            <person name="Berlin A.M."/>
            <person name="Borenstein D."/>
            <person name="Chen Z."/>
            <person name="Engels R."/>
            <person name="Freedman E."/>
            <person name="Gellesch M."/>
            <person name="Goldberg J."/>
            <person name="Griggs A."/>
            <person name="Gujja S."/>
            <person name="Heiman D.I."/>
            <person name="Hepburn T.A."/>
            <person name="Howarth C."/>
            <person name="Jen D."/>
            <person name="Larson L."/>
            <person name="Lewis B."/>
            <person name="Mehta T."/>
            <person name="Park D."/>
            <person name="Pearson M."/>
            <person name="Roberts A."/>
            <person name="Saif S."/>
            <person name="Shea T.D."/>
            <person name="Shenoy N."/>
            <person name="Sisk P."/>
            <person name="Stolte C."/>
            <person name="Sykes S.N."/>
            <person name="Walk T."/>
            <person name="White J."/>
            <person name="Yandava C."/>
            <person name="Straight P."/>
            <person name="Clardy J."/>
            <person name="Hung D."/>
            <person name="Kolter R."/>
            <person name="Mekalanos J."/>
            <person name="Walker S."/>
            <person name="Walsh C.T."/>
            <person name="Wieland B.L.C."/>
            <person name="Ilzarbe M."/>
            <person name="Galagan J."/>
            <person name="Nusbaum C."/>
            <person name="Birren B."/>
        </authorList>
    </citation>
    <scope>NUCLEOTIDE SEQUENCE [LARGE SCALE GENOMIC DNA]</scope>
    <source>
        <strain evidence="8">ATCC 14672 / DSM 40746 / JCM 4963 / KCTC 9882 / NRRL B-12104 / FH 1290</strain>
    </source>
</reference>
<comment type="subunit">
    <text evidence="5">Strongly interacts with the proteasome-associated ATPase ARC through a hydrophobic interface; the interacting region of Pup lies in its C-terminal half. There is one Pup binding site per ARC hexamer ring.</text>
</comment>
<evidence type="ECO:0000256" key="5">
    <source>
        <dbReference type="HAMAP-Rule" id="MF_02106"/>
    </source>
</evidence>
<protein>
    <recommendedName>
        <fullName evidence="3 5">Prokaryotic ubiquitin-like protein Pup</fullName>
    </recommendedName>
    <alternativeName>
        <fullName evidence="4 5">Bacterial ubiquitin-like modifier</fullName>
    </alternativeName>
</protein>
<dbReference type="Pfam" id="PF05639">
    <property type="entry name" value="Pup"/>
    <property type="match status" value="1"/>
</dbReference>
<keyword evidence="5" id="KW-1017">Isopeptide bond</keyword>
<dbReference type="NCBIfam" id="TIGR03687">
    <property type="entry name" value="pupylate_cterm"/>
    <property type="match status" value="1"/>
</dbReference>